<reference evidence="2" key="1">
    <citation type="submission" date="2021-03" db="EMBL/GenBank/DDBJ databases">
        <title>Whole genome sequence of Streptomyces bomunensis MMS17-BM035.</title>
        <authorList>
            <person name="Lee J.H."/>
        </authorList>
    </citation>
    <scope>NUCLEOTIDE SEQUENCE</scope>
    <source>
        <strain evidence="2">MMS17-BM035</strain>
    </source>
</reference>
<dbReference type="InterPro" id="IPR045728">
    <property type="entry name" value="DUF6082"/>
</dbReference>
<evidence type="ECO:0000313" key="3">
    <source>
        <dbReference type="Proteomes" id="UP000670475"/>
    </source>
</evidence>
<evidence type="ECO:0000256" key="1">
    <source>
        <dbReference type="SAM" id="SignalP"/>
    </source>
</evidence>
<keyword evidence="3" id="KW-1185">Reference proteome</keyword>
<feature type="chain" id="PRO_5037164648" evidence="1">
    <location>
        <begin position="24"/>
        <end position="156"/>
    </location>
</feature>
<evidence type="ECO:0000313" key="2">
    <source>
        <dbReference type="EMBL" id="MBP0456140.1"/>
    </source>
</evidence>
<sequence length="156" mass="17344">MKLTTAVLAAGAALSLTTAVVGAARLRQDARHQAERNEAIVARNQLDWLAQLSVNPDLAKLWAPEDMDVDEYVQLLKANQLICTLSLRDRLGFVRIGDLPFYAAKLMDSEVSRRYWHHFGDLRAQEAEGDERAEHFTRVLDQAANNHPQAQPAAAA</sequence>
<gene>
    <name evidence="2" type="ORF">JFN87_01305</name>
</gene>
<feature type="signal peptide" evidence="1">
    <location>
        <begin position="1"/>
        <end position="23"/>
    </location>
</feature>
<dbReference type="EMBL" id="JAGIQL010000002">
    <property type="protein sequence ID" value="MBP0456140.1"/>
    <property type="molecule type" value="Genomic_DNA"/>
</dbReference>
<keyword evidence="1" id="KW-0732">Signal</keyword>
<name>A0A940M9T2_9ACTN</name>
<dbReference type="RefSeq" id="WP_209337918.1">
    <property type="nucleotide sequence ID" value="NZ_JAGIQL010000002.1"/>
</dbReference>
<dbReference type="AlphaFoldDB" id="A0A940M9T2"/>
<dbReference type="Pfam" id="PF19560">
    <property type="entry name" value="DUF6082"/>
    <property type="match status" value="1"/>
</dbReference>
<comment type="caution">
    <text evidence="2">The sequence shown here is derived from an EMBL/GenBank/DDBJ whole genome shotgun (WGS) entry which is preliminary data.</text>
</comment>
<dbReference type="Proteomes" id="UP000670475">
    <property type="component" value="Unassembled WGS sequence"/>
</dbReference>
<accession>A0A940M9T2</accession>
<protein>
    <submittedName>
        <fullName evidence="2">Peptide transporter permease SapC</fullName>
    </submittedName>
</protein>
<proteinExistence type="predicted"/>
<organism evidence="2 3">
    <name type="scientific">Streptomyces montanisoli</name>
    <dbReference type="NCBI Taxonomy" id="2798581"/>
    <lineage>
        <taxon>Bacteria</taxon>
        <taxon>Bacillati</taxon>
        <taxon>Actinomycetota</taxon>
        <taxon>Actinomycetes</taxon>
        <taxon>Kitasatosporales</taxon>
        <taxon>Streptomycetaceae</taxon>
        <taxon>Streptomyces</taxon>
    </lineage>
</organism>